<proteinExistence type="predicted"/>
<gene>
    <name evidence="1" type="ORF">D3G36_26325</name>
</gene>
<dbReference type="EMBL" id="AASATZ010000099">
    <property type="protein sequence ID" value="EFA4421263.1"/>
    <property type="molecule type" value="Genomic_DNA"/>
</dbReference>
<dbReference type="AlphaFoldDB" id="A0A3Q0NZY2"/>
<comment type="caution">
    <text evidence="1">The sequence shown here is derived from an EMBL/GenBank/DDBJ whole genome shotgun (WGS) entry which is preliminary data.</text>
</comment>
<dbReference type="GO" id="GO:0015074">
    <property type="term" value="P:DNA integration"/>
    <property type="evidence" value="ECO:0007669"/>
    <property type="project" value="InterPro"/>
</dbReference>
<dbReference type="Pfam" id="PF13683">
    <property type="entry name" value="rve_3"/>
    <property type="match status" value="1"/>
</dbReference>
<dbReference type="RefSeq" id="WP_071526065.1">
    <property type="nucleotide sequence ID" value="NZ_BFXI01000006.1"/>
</dbReference>
<accession>A0A3Q0NZY2</accession>
<evidence type="ECO:0000313" key="2">
    <source>
        <dbReference type="Proteomes" id="UP000591371"/>
    </source>
</evidence>
<organism evidence="1 2">
    <name type="scientific">Escherichia coli</name>
    <dbReference type="NCBI Taxonomy" id="562"/>
    <lineage>
        <taxon>Bacteria</taxon>
        <taxon>Pseudomonadati</taxon>
        <taxon>Pseudomonadota</taxon>
        <taxon>Gammaproteobacteria</taxon>
        <taxon>Enterobacterales</taxon>
        <taxon>Enterobacteriaceae</taxon>
        <taxon>Escherichia</taxon>
    </lineage>
</organism>
<evidence type="ECO:0000313" key="1">
    <source>
        <dbReference type="EMBL" id="EFA4421263.1"/>
    </source>
</evidence>
<dbReference type="InterPro" id="IPR001584">
    <property type="entry name" value="Integrase_cat-core"/>
</dbReference>
<protein>
    <submittedName>
        <fullName evidence="1">Uncharacterized protein</fullName>
    </submittedName>
</protein>
<dbReference type="Proteomes" id="UP000591371">
    <property type="component" value="Unassembled WGS sequence"/>
</dbReference>
<name>A0A3Q0NZY2_ECOLX</name>
<reference evidence="1 2" key="1">
    <citation type="submission" date="2019-03" db="EMBL/GenBank/DDBJ databases">
        <authorList>
            <consortium name="GenomeTrakr network: Whole genome sequencing for foodborne pathogen traceback"/>
        </authorList>
    </citation>
    <scope>NUCLEOTIDE SEQUENCE [LARGE SCALE GENOMIC DNA]</scope>
    <source>
        <strain evidence="1 2">PSU-1190</strain>
    </source>
</reference>
<sequence>MQPGKPKLNALIEHFNRTYCTKIFNFHLFRMLY</sequence>